<reference evidence="2 3" key="1">
    <citation type="journal article" date="2011" name="Proc. Natl. Acad. Sci. U.S.A.">
        <title>Genome and transcriptome analyses of the mountain pine beetle-fungal symbiont Grosmannia clavigera, a lodgepole pine pathogen.</title>
        <authorList>
            <person name="DiGuistini S."/>
            <person name="Wang Y."/>
            <person name="Liao N.Y."/>
            <person name="Taylor G."/>
            <person name="Tanguay P."/>
            <person name="Feau N."/>
            <person name="Henrissat B."/>
            <person name="Chan S.K."/>
            <person name="Hesse-Orce U."/>
            <person name="Alamouti S.M."/>
            <person name="Tsui C.K.M."/>
            <person name="Docking R.T."/>
            <person name="Levasseur A."/>
            <person name="Haridas S."/>
            <person name="Robertson G."/>
            <person name="Birol I."/>
            <person name="Holt R.A."/>
            <person name="Marra M.A."/>
            <person name="Hamelin R.C."/>
            <person name="Hirst M."/>
            <person name="Jones S.J.M."/>
            <person name="Bohlmann J."/>
            <person name="Breuil C."/>
        </authorList>
    </citation>
    <scope>NUCLEOTIDE SEQUENCE [LARGE SCALE GENOMIC DNA]</scope>
    <source>
        <strain evidence="3">kw1407 / UAMH 11150</strain>
    </source>
</reference>
<evidence type="ECO:0000313" key="2">
    <source>
        <dbReference type="EMBL" id="EFW99608.1"/>
    </source>
</evidence>
<evidence type="ECO:0008006" key="4">
    <source>
        <dbReference type="Google" id="ProtNLM"/>
    </source>
</evidence>
<sequence>MASKWVPLEQEALAAVQTILADCARPVLSHLGVIKGPNSERRQELSRLAISATTRRLRSKLVKGIPFPPPAGHVGRTSKAARRSGCTQESDFDFERTLECVKSLEQQLDPLQHSITLLEEQRKREERTLEADYAALRQLEINAQAETRTWRDRTRRLHVLAPTGDKASQSLKFQANVELLERPDKNCDGGIYEDIDKGLSALSAQLGSHMESLRNNLLQVQDVVPAIAQSKAVLQQALRRHLDDRQFAHVVLGN</sequence>
<dbReference type="AlphaFoldDB" id="F0XRT0"/>
<gene>
    <name evidence="2" type="ORF">CMQ_7976</name>
</gene>
<evidence type="ECO:0000313" key="3">
    <source>
        <dbReference type="Proteomes" id="UP000007796"/>
    </source>
</evidence>
<dbReference type="GeneID" id="25981579"/>
<proteinExistence type="predicted"/>
<evidence type="ECO:0000256" key="1">
    <source>
        <dbReference type="SAM" id="MobiDB-lite"/>
    </source>
</evidence>
<dbReference type="Pfam" id="PF13094">
    <property type="entry name" value="CENP-Q"/>
    <property type="match status" value="1"/>
</dbReference>
<dbReference type="HOGENOM" id="CLU_1094391_0_0_1"/>
<dbReference type="STRING" id="655863.F0XRT0"/>
<dbReference type="InParanoid" id="F0XRT0"/>
<dbReference type="EMBL" id="GL629990">
    <property type="protein sequence ID" value="EFW99608.1"/>
    <property type="molecule type" value="Genomic_DNA"/>
</dbReference>
<dbReference type="Proteomes" id="UP000007796">
    <property type="component" value="Unassembled WGS sequence"/>
</dbReference>
<dbReference type="OrthoDB" id="2420947at2759"/>
<name>F0XRT0_GROCL</name>
<feature type="region of interest" description="Disordered" evidence="1">
    <location>
        <begin position="65"/>
        <end position="86"/>
    </location>
</feature>
<protein>
    <recommendedName>
        <fullName evidence="4">Kinetochore protein</fullName>
    </recommendedName>
</protein>
<accession>F0XRT0</accession>
<dbReference type="RefSeq" id="XP_014169091.1">
    <property type="nucleotide sequence ID" value="XM_014313616.1"/>
</dbReference>
<dbReference type="eggNOG" id="ENOG502SASA">
    <property type="taxonomic scope" value="Eukaryota"/>
</dbReference>
<keyword evidence="3" id="KW-1185">Reference proteome</keyword>
<organism evidence="3">
    <name type="scientific">Grosmannia clavigera (strain kw1407 / UAMH 11150)</name>
    <name type="common">Blue stain fungus</name>
    <name type="synonym">Graphiocladiella clavigera</name>
    <dbReference type="NCBI Taxonomy" id="655863"/>
    <lineage>
        <taxon>Eukaryota</taxon>
        <taxon>Fungi</taxon>
        <taxon>Dikarya</taxon>
        <taxon>Ascomycota</taxon>
        <taxon>Pezizomycotina</taxon>
        <taxon>Sordariomycetes</taxon>
        <taxon>Sordariomycetidae</taxon>
        <taxon>Ophiostomatales</taxon>
        <taxon>Ophiostomataceae</taxon>
        <taxon>Leptographium</taxon>
    </lineage>
</organism>
<dbReference type="InterPro" id="IPR025212">
    <property type="entry name" value="CAD_CENP-Q"/>
</dbReference>